<feature type="compositionally biased region" description="Low complexity" evidence="3">
    <location>
        <begin position="257"/>
        <end position="269"/>
    </location>
</feature>
<name>A0A8C6VU92_NOTFU</name>
<evidence type="ECO:0000256" key="2">
    <source>
        <dbReference type="ARBA" id="ARBA00023242"/>
    </source>
</evidence>
<gene>
    <name evidence="6" type="primary">LOC107394559</name>
</gene>
<feature type="compositionally biased region" description="Polar residues" evidence="3">
    <location>
        <begin position="425"/>
        <end position="449"/>
    </location>
</feature>
<reference evidence="6" key="1">
    <citation type="submission" date="2014-08" db="EMBL/GenBank/DDBJ databases">
        <authorList>
            <person name="Senf B."/>
            <person name="Petzold A."/>
            <person name="Downie B.R."/>
            <person name="Koch P."/>
            <person name="Platzer M."/>
        </authorList>
    </citation>
    <scope>NUCLEOTIDE SEQUENCE [LARGE SCALE GENOMIC DNA]</scope>
    <source>
        <strain evidence="6">GRZ</strain>
    </source>
</reference>
<feature type="region of interest" description="Disordered" evidence="3">
    <location>
        <begin position="1"/>
        <end position="33"/>
    </location>
</feature>
<dbReference type="GO" id="GO:0046974">
    <property type="term" value="F:histone H3K9 methyltransferase activity"/>
    <property type="evidence" value="ECO:0007669"/>
    <property type="project" value="TreeGrafter"/>
</dbReference>
<dbReference type="AlphaFoldDB" id="A0A8C6VU92"/>
<dbReference type="GeneTree" id="ENSGT00880000138402"/>
<feature type="compositionally biased region" description="Acidic residues" evidence="3">
    <location>
        <begin position="21"/>
        <end position="33"/>
    </location>
</feature>
<proteinExistence type="predicted"/>
<dbReference type="InterPro" id="IPR051516">
    <property type="entry name" value="SETDB_methyltransferase"/>
</dbReference>
<reference evidence="6" key="2">
    <citation type="submission" date="2025-08" db="UniProtKB">
        <authorList>
            <consortium name="Ensembl"/>
        </authorList>
    </citation>
    <scope>IDENTIFICATION</scope>
</reference>
<dbReference type="GO" id="GO:0010629">
    <property type="term" value="P:negative regulation of gene expression"/>
    <property type="evidence" value="ECO:0007669"/>
    <property type="project" value="TreeGrafter"/>
</dbReference>
<evidence type="ECO:0000256" key="4">
    <source>
        <dbReference type="SAM" id="Phobius"/>
    </source>
</evidence>
<feature type="compositionally biased region" description="Basic and acidic residues" evidence="3">
    <location>
        <begin position="335"/>
        <end position="386"/>
    </location>
</feature>
<feature type="compositionally biased region" description="Polar residues" evidence="3">
    <location>
        <begin position="404"/>
        <end position="415"/>
    </location>
</feature>
<feature type="compositionally biased region" description="Polar residues" evidence="3">
    <location>
        <begin position="10"/>
        <end position="19"/>
    </location>
</feature>
<feature type="region of interest" description="Disordered" evidence="3">
    <location>
        <begin position="169"/>
        <end position="453"/>
    </location>
</feature>
<dbReference type="Ensembl" id="ENSNFUT00015042437.1">
    <property type="protein sequence ID" value="ENSNFUP00015040656.1"/>
    <property type="gene ID" value="ENSNFUG00015019511.1"/>
</dbReference>
<protein>
    <submittedName>
        <fullName evidence="6">Histone-lysine N-methyltransferase SETDB1-A-like</fullName>
    </submittedName>
</protein>
<evidence type="ECO:0000256" key="1">
    <source>
        <dbReference type="ARBA" id="ARBA00004123"/>
    </source>
</evidence>
<evidence type="ECO:0000313" key="7">
    <source>
        <dbReference type="Proteomes" id="UP000694548"/>
    </source>
</evidence>
<dbReference type="InterPro" id="IPR040880">
    <property type="entry name" value="DUF5604"/>
</dbReference>
<sequence>MRMMELQKPGSRTENNRNATSDEENGEDVTMEEDEVEMSYKELQMWIRDQVEKSCLASFGGREYYYSQLQSLLKRKITQTEKLVSLCKSVSAFEQSVKELYSMLGLEYIGYDFNSGCSDAPISKDALPDWFSSKATSDHDAKGSIIVTMKEVKVVLTKLSAAEIKADLHPEPPQIDGNECESLSSAESEMCWEPEPDSSGSDISDFTKSAKRRKMDLSRTLVKSRQTSRGTRRQAVISETETSSSDGTSRGAENETMETALEATAATNAKCNVSEASKSKTPQANKTKTAEFNKVNTTIQADKKLGDESRKSETSQADKTRDESRKLKVQQANKTKIESTKSKKSQADKTTDESRKPETSQADKTKIESTKSKTSQADKTKIESTKSKTSQADKTTDESRKSKTQQANKITSQDKANSESHAVKPSTSSANINGGDSVSQKSSTTTSNPPNVPLEKITVNMKVVARRKALSWHAGKVTEIITKEDGRVKYKVAFEEKGRALVSGHHIALAHQPKVSYLSTGARVVIETEDGEFMPGIVAEVPGRKNHMRFMVFTDDHTPVYIALPKIRLVCQPLADPLDDIPDNNHREFMRDYLRQWPFPAQTHYRVGQKMRALYNGTQEKVEVLQVDCSLIEVIFEVSIMSFALVICYFLVLVLSG</sequence>
<keyword evidence="2" id="KW-0539">Nucleus</keyword>
<dbReference type="GO" id="GO:0005634">
    <property type="term" value="C:nucleus"/>
    <property type="evidence" value="ECO:0007669"/>
    <property type="project" value="UniProtKB-SubCell"/>
</dbReference>
<dbReference type="GO" id="GO:0070828">
    <property type="term" value="P:heterochromatin organization"/>
    <property type="evidence" value="ECO:0007669"/>
    <property type="project" value="TreeGrafter"/>
</dbReference>
<evidence type="ECO:0000259" key="5">
    <source>
        <dbReference type="Pfam" id="PF18300"/>
    </source>
</evidence>
<dbReference type="PANTHER" id="PTHR46024:SF1">
    <property type="entry name" value="HISTONE-LYSINE N-METHYLTRANSFERASE EGGLESS"/>
    <property type="match status" value="1"/>
</dbReference>
<keyword evidence="7" id="KW-1185">Reference proteome</keyword>
<accession>A0A8C6VU92</accession>
<organism evidence="6 7">
    <name type="scientific">Nothobranchius furzeri</name>
    <name type="common">Turquoise killifish</name>
    <dbReference type="NCBI Taxonomy" id="105023"/>
    <lineage>
        <taxon>Eukaryota</taxon>
        <taxon>Metazoa</taxon>
        <taxon>Chordata</taxon>
        <taxon>Craniata</taxon>
        <taxon>Vertebrata</taxon>
        <taxon>Euteleostomi</taxon>
        <taxon>Actinopterygii</taxon>
        <taxon>Neopterygii</taxon>
        <taxon>Teleostei</taxon>
        <taxon>Neoteleostei</taxon>
        <taxon>Acanthomorphata</taxon>
        <taxon>Ovalentaria</taxon>
        <taxon>Atherinomorphae</taxon>
        <taxon>Cyprinodontiformes</taxon>
        <taxon>Nothobranchiidae</taxon>
        <taxon>Nothobranchius</taxon>
    </lineage>
</organism>
<dbReference type="Proteomes" id="UP000694548">
    <property type="component" value="Chromosome sgr19"/>
</dbReference>
<comment type="subcellular location">
    <subcellularLocation>
        <location evidence="1">Nucleus</location>
    </subcellularLocation>
</comment>
<feature type="compositionally biased region" description="Basic and acidic residues" evidence="3">
    <location>
        <begin position="301"/>
        <end position="326"/>
    </location>
</feature>
<evidence type="ECO:0000313" key="6">
    <source>
        <dbReference type="Ensembl" id="ENSNFUP00015040656.1"/>
    </source>
</evidence>
<dbReference type="Pfam" id="PF18300">
    <property type="entry name" value="DUF5604"/>
    <property type="match status" value="1"/>
</dbReference>
<feature type="compositionally biased region" description="Polar residues" evidence="3">
    <location>
        <begin position="198"/>
        <end position="207"/>
    </location>
</feature>
<keyword evidence="4" id="KW-0812">Transmembrane</keyword>
<keyword evidence="4" id="KW-0472">Membrane</keyword>
<reference evidence="6" key="3">
    <citation type="submission" date="2025-09" db="UniProtKB">
        <authorList>
            <consortium name="Ensembl"/>
        </authorList>
    </citation>
    <scope>IDENTIFICATION</scope>
</reference>
<feature type="domain" description="DUF5604" evidence="5">
    <location>
        <begin position="458"/>
        <end position="508"/>
    </location>
</feature>
<evidence type="ECO:0000256" key="3">
    <source>
        <dbReference type="SAM" id="MobiDB-lite"/>
    </source>
</evidence>
<feature type="compositionally biased region" description="Polar residues" evidence="3">
    <location>
        <begin position="270"/>
        <end position="287"/>
    </location>
</feature>
<dbReference type="Gene3D" id="2.30.30.140">
    <property type="match status" value="2"/>
</dbReference>
<dbReference type="PANTHER" id="PTHR46024">
    <property type="entry name" value="HISTONE-LYSINE N-METHYLTRANSFERASE EGGLESS"/>
    <property type="match status" value="1"/>
</dbReference>
<keyword evidence="4" id="KW-1133">Transmembrane helix</keyword>
<feature type="transmembrane region" description="Helical" evidence="4">
    <location>
        <begin position="634"/>
        <end position="655"/>
    </location>
</feature>